<dbReference type="PRINTS" id="PR00385">
    <property type="entry name" value="P450"/>
</dbReference>
<gene>
    <name evidence="8" type="ORF">BN1723_013955</name>
</gene>
<comment type="similarity">
    <text evidence="2">Belongs to the cytochrome P450 family.</text>
</comment>
<keyword evidence="7" id="KW-0472">Membrane</keyword>
<dbReference type="PRINTS" id="PR00463">
    <property type="entry name" value="EP450I"/>
</dbReference>
<dbReference type="Gene3D" id="1.10.630.10">
    <property type="entry name" value="Cytochrome P450"/>
    <property type="match status" value="1"/>
</dbReference>
<evidence type="ECO:0000313" key="9">
    <source>
        <dbReference type="Proteomes" id="UP000045706"/>
    </source>
</evidence>
<feature type="binding site" description="axial binding residue" evidence="6">
    <location>
        <position position="465"/>
    </location>
    <ligand>
        <name>heme</name>
        <dbReference type="ChEBI" id="CHEBI:30413"/>
    </ligand>
    <ligandPart>
        <name>Fe</name>
        <dbReference type="ChEBI" id="CHEBI:18248"/>
    </ligandPart>
</feature>
<dbReference type="Proteomes" id="UP000045706">
    <property type="component" value="Unassembled WGS sequence"/>
</dbReference>
<dbReference type="GO" id="GO:0016705">
    <property type="term" value="F:oxidoreductase activity, acting on paired donors, with incorporation or reduction of molecular oxygen"/>
    <property type="evidence" value="ECO:0007669"/>
    <property type="project" value="InterPro"/>
</dbReference>
<dbReference type="InterPro" id="IPR036396">
    <property type="entry name" value="Cyt_P450_sf"/>
</dbReference>
<dbReference type="PANTHER" id="PTHR24305">
    <property type="entry name" value="CYTOCHROME P450"/>
    <property type="match status" value="1"/>
</dbReference>
<proteinExistence type="inferred from homology"/>
<accession>A0A0G4LZF0</accession>
<dbReference type="PANTHER" id="PTHR24305:SF232">
    <property type="entry name" value="P450, PUTATIVE (EUROFUNG)-RELATED"/>
    <property type="match status" value="1"/>
</dbReference>
<keyword evidence="7" id="KW-0812">Transmembrane</keyword>
<name>A0A0G4LZF0_VERLO</name>
<protein>
    <submittedName>
        <fullName evidence="8">Uncharacterized protein</fullName>
    </submittedName>
</protein>
<dbReference type="GO" id="GO:0020037">
    <property type="term" value="F:heme binding"/>
    <property type="evidence" value="ECO:0007669"/>
    <property type="project" value="InterPro"/>
</dbReference>
<dbReference type="GO" id="GO:0005506">
    <property type="term" value="F:iron ion binding"/>
    <property type="evidence" value="ECO:0007669"/>
    <property type="project" value="InterPro"/>
</dbReference>
<evidence type="ECO:0000256" key="3">
    <source>
        <dbReference type="ARBA" id="ARBA00022617"/>
    </source>
</evidence>
<feature type="transmembrane region" description="Helical" evidence="7">
    <location>
        <begin position="14"/>
        <end position="33"/>
    </location>
</feature>
<dbReference type="Pfam" id="PF00067">
    <property type="entry name" value="p450"/>
    <property type="match status" value="1"/>
</dbReference>
<keyword evidence="5 6" id="KW-0408">Iron</keyword>
<evidence type="ECO:0000256" key="1">
    <source>
        <dbReference type="ARBA" id="ARBA00001971"/>
    </source>
</evidence>
<evidence type="ECO:0000256" key="6">
    <source>
        <dbReference type="PIRSR" id="PIRSR602401-1"/>
    </source>
</evidence>
<dbReference type="InterPro" id="IPR002401">
    <property type="entry name" value="Cyt_P450_E_grp-I"/>
</dbReference>
<dbReference type="GO" id="GO:0004497">
    <property type="term" value="F:monooxygenase activity"/>
    <property type="evidence" value="ECO:0007669"/>
    <property type="project" value="InterPro"/>
</dbReference>
<reference evidence="9" key="1">
    <citation type="submission" date="2015-05" db="EMBL/GenBank/DDBJ databases">
        <authorList>
            <person name="Fogelqvist Johan"/>
        </authorList>
    </citation>
    <scope>NUCLEOTIDE SEQUENCE [LARGE SCALE GENOMIC DNA]</scope>
</reference>
<dbReference type="AlphaFoldDB" id="A0A0G4LZF0"/>
<dbReference type="InterPro" id="IPR001128">
    <property type="entry name" value="Cyt_P450"/>
</dbReference>
<dbReference type="EMBL" id="CVQI01020002">
    <property type="protein sequence ID" value="CRK27374.1"/>
    <property type="molecule type" value="Genomic_DNA"/>
</dbReference>
<dbReference type="CDD" id="cd11060">
    <property type="entry name" value="CYP57A1-like"/>
    <property type="match status" value="1"/>
</dbReference>
<keyword evidence="7" id="KW-1133">Transmembrane helix</keyword>
<evidence type="ECO:0000313" key="8">
    <source>
        <dbReference type="EMBL" id="CRK27374.1"/>
    </source>
</evidence>
<sequence>MSSLNLPDVLSQEVLHVASLIFLAWVTWCVWAYTTSPLRIYPGPYLAGWTNLWRFYHVLNLDSHLVVAHLHEKYGPVVRIGPNLLSLKDPSLIKTIYKYQDDWVKSEFYHGGSTRNSAGKPIFNVFGLSDREDHARVRKPIGRLYSPAGALAIEKHVDKAISQFLAQLDERFVNGPNAGIACQLERWFLYFAWDVVGDITFSQPFGYMKHGRDFDGTLADSEMAMNYFAVVGQIPILDFAGAQNPLLKLISKAPFTTANAIARGQLVNRLAGNDKDTHDPGIPDFLDGFIEAQKLYPEVVCNGQIQSYLLINLIAGADTTAISLSSAIYFSLKHPSVWTRLEEEVLAADVPDDRPASYKKSRTLPYLNAVIRESMRLHPGVGMHLERYVPAGGLRLPDGSLVPAGSMVGMNPYIVNRTAVFGEDSGEFRPERWLHSPGESTEEYEKRLVKMNDAELSFGAGSRICGGRHIANLEMSKLIPTLIRRYRIELVNPDEEWAVKNGWFMRQTGVNVMLQRR</sequence>
<keyword evidence="4 6" id="KW-0479">Metal-binding</keyword>
<dbReference type="SUPFAM" id="SSF48264">
    <property type="entry name" value="Cytochrome P450"/>
    <property type="match status" value="1"/>
</dbReference>
<comment type="cofactor">
    <cofactor evidence="1 6">
        <name>heme</name>
        <dbReference type="ChEBI" id="CHEBI:30413"/>
    </cofactor>
</comment>
<organism evidence="8 9">
    <name type="scientific">Verticillium longisporum</name>
    <name type="common">Verticillium dahliae var. longisporum</name>
    <dbReference type="NCBI Taxonomy" id="100787"/>
    <lineage>
        <taxon>Eukaryota</taxon>
        <taxon>Fungi</taxon>
        <taxon>Dikarya</taxon>
        <taxon>Ascomycota</taxon>
        <taxon>Pezizomycotina</taxon>
        <taxon>Sordariomycetes</taxon>
        <taxon>Hypocreomycetidae</taxon>
        <taxon>Glomerellales</taxon>
        <taxon>Plectosphaerellaceae</taxon>
        <taxon>Verticillium</taxon>
    </lineage>
</organism>
<evidence type="ECO:0000256" key="2">
    <source>
        <dbReference type="ARBA" id="ARBA00010617"/>
    </source>
</evidence>
<dbReference type="InterPro" id="IPR050121">
    <property type="entry name" value="Cytochrome_P450_monoxygenase"/>
</dbReference>
<keyword evidence="3 6" id="KW-0349">Heme</keyword>
<evidence type="ECO:0000256" key="5">
    <source>
        <dbReference type="ARBA" id="ARBA00023004"/>
    </source>
</evidence>
<evidence type="ECO:0000256" key="7">
    <source>
        <dbReference type="SAM" id="Phobius"/>
    </source>
</evidence>
<evidence type="ECO:0000256" key="4">
    <source>
        <dbReference type="ARBA" id="ARBA00022723"/>
    </source>
</evidence>